<dbReference type="EMBL" id="JAGINP010000004">
    <property type="protein sequence ID" value="MBP2291825.1"/>
    <property type="molecule type" value="Genomic_DNA"/>
</dbReference>
<comment type="caution">
    <text evidence="2">The sequence shown here is derived from an EMBL/GenBank/DDBJ whole genome shotgun (WGS) entry which is preliminary data.</text>
</comment>
<keyword evidence="3" id="KW-1185">Reference proteome</keyword>
<dbReference type="Proteomes" id="UP000781958">
    <property type="component" value="Unassembled WGS sequence"/>
</dbReference>
<gene>
    <name evidence="2" type="ORF">J2851_001574</name>
</gene>
<reference evidence="2 3" key="1">
    <citation type="submission" date="2021-03" db="EMBL/GenBank/DDBJ databases">
        <title>Genomic Encyclopedia of Type Strains, Phase III (KMG-III): the genomes of soil and plant-associated and newly described type strains.</title>
        <authorList>
            <person name="Whitman W."/>
        </authorList>
    </citation>
    <scope>NUCLEOTIDE SEQUENCE [LARGE SCALE GENOMIC DNA]</scope>
    <source>
        <strain evidence="2 3">IMMIB AFH-6</strain>
    </source>
</reference>
<evidence type="ECO:0000313" key="3">
    <source>
        <dbReference type="Proteomes" id="UP000781958"/>
    </source>
</evidence>
<evidence type="ECO:0000259" key="1">
    <source>
        <dbReference type="Pfam" id="PF20797"/>
    </source>
</evidence>
<proteinExistence type="predicted"/>
<evidence type="ECO:0000313" key="2">
    <source>
        <dbReference type="EMBL" id="MBP2291825.1"/>
    </source>
</evidence>
<protein>
    <recommendedName>
        <fullName evidence="1">HepT-like domain-containing protein</fullName>
    </recommendedName>
</protein>
<feature type="domain" description="HepT-like" evidence="1">
    <location>
        <begin position="50"/>
        <end position="156"/>
    </location>
</feature>
<accession>A0ABS4SGY3</accession>
<dbReference type="Pfam" id="PF20797">
    <property type="entry name" value="HepT-like_2"/>
    <property type="match status" value="1"/>
</dbReference>
<organism evidence="2 3">
    <name type="scientific">Azospirillum rugosum</name>
    <dbReference type="NCBI Taxonomy" id="416170"/>
    <lineage>
        <taxon>Bacteria</taxon>
        <taxon>Pseudomonadati</taxon>
        <taxon>Pseudomonadota</taxon>
        <taxon>Alphaproteobacteria</taxon>
        <taxon>Rhodospirillales</taxon>
        <taxon>Azospirillaceae</taxon>
        <taxon>Azospirillum</taxon>
    </lineage>
</organism>
<sequence>MHPIFADLDLEWRRVDEEGALLAEAVRRFRDDPAMRSDRVIRWLAVSGIASGVEKAYSGVERMLKMIASTIDGSVPKDEAWHRTLLVRMGVALPAVRPPVLSGGTLSAFDRLRAFRHRERNSYVGDLDEERLLEVADTVPGALAAFRADLDSFRRALEAESSP</sequence>
<name>A0ABS4SGY3_9PROT</name>
<dbReference type="RefSeq" id="WP_209765428.1">
    <property type="nucleotide sequence ID" value="NZ_JAGINP010000004.1"/>
</dbReference>
<dbReference type="InterPro" id="IPR048769">
    <property type="entry name" value="HepT-like_dom"/>
</dbReference>